<keyword evidence="5" id="KW-0720">Serine protease</keyword>
<evidence type="ECO:0000256" key="8">
    <source>
        <dbReference type="SAM" id="SignalP"/>
    </source>
</evidence>
<dbReference type="InterPro" id="IPR037295">
    <property type="entry name" value="Alpha-lytic_protease_prodomain"/>
</dbReference>
<dbReference type="InterPro" id="IPR001316">
    <property type="entry name" value="Pept_S1A_streptogrisin"/>
</dbReference>
<evidence type="ECO:0000256" key="2">
    <source>
        <dbReference type="ARBA" id="ARBA00022670"/>
    </source>
</evidence>
<dbReference type="Gene3D" id="3.30.300.50">
    <property type="match status" value="2"/>
</dbReference>
<keyword evidence="4" id="KW-0378">Hydrolase</keyword>
<accession>A0ABT1JJB9</accession>
<evidence type="ECO:0000313" key="10">
    <source>
        <dbReference type="EMBL" id="MCP2332601.1"/>
    </source>
</evidence>
<evidence type="ECO:0000256" key="6">
    <source>
        <dbReference type="ARBA" id="ARBA00023145"/>
    </source>
</evidence>
<evidence type="ECO:0000256" key="7">
    <source>
        <dbReference type="ARBA" id="ARBA00023157"/>
    </source>
</evidence>
<reference evidence="10 11" key="1">
    <citation type="submission" date="2022-06" db="EMBL/GenBank/DDBJ databases">
        <title>Genomic Encyclopedia of Type Strains, Phase I: the one thousand microbial genomes (KMG-I) project.</title>
        <authorList>
            <person name="Kyrpides N."/>
        </authorList>
    </citation>
    <scope>NUCLEOTIDE SEQUENCE [LARGE SCALE GENOMIC DNA]</scope>
    <source>
        <strain evidence="10 11">DSM 43889</strain>
    </source>
</reference>
<feature type="domain" description="Peptidase S1A alpha-lytic prodomain" evidence="9">
    <location>
        <begin position="121"/>
        <end position="178"/>
    </location>
</feature>
<dbReference type="RefSeq" id="WP_026417553.1">
    <property type="nucleotide sequence ID" value="NZ_AUBJ02000001.1"/>
</dbReference>
<feature type="chain" id="PRO_5047450578" evidence="8">
    <location>
        <begin position="25"/>
        <end position="380"/>
    </location>
</feature>
<sequence length="380" mass="38413">MRNRSLARIAGALVAAAGTATALALPAGADTPEGPDATVASPEMLSAMQRDLGLTEQEALTRVAVEATAVETEEELRASLGSSFGGAHFDGDTNTLVVGVTTAEKADEVRAAGATPEVVAYSADSLDGVVSTLNETTEVPDGVTGWYVDTADNTVVVTTALGSGEAAADFVADSGVNADAVTVVESTEQPRTLYDIIGGDAYYFGGSRCSVGFSVSVGYVTAGHCGGVGTATQGYNRVSSGQVAGSVFPGSDMGYVRTNANWTPRPLVNRYSGNTTVTVSGSTEAAVGASICRSGSTTGWRCGTVQAKNQTVFYAQGAVSGLTRTNACAEGGDSGGSWLSGSQAQGVTSGGSGNCTWGGTTYFQPLNPILSRWGLSLTRG</sequence>
<evidence type="ECO:0000256" key="1">
    <source>
        <dbReference type="ARBA" id="ARBA00007664"/>
    </source>
</evidence>
<keyword evidence="3 8" id="KW-0732">Signal</keyword>
<keyword evidence="6" id="KW-0865">Zymogen</keyword>
<evidence type="ECO:0000256" key="3">
    <source>
        <dbReference type="ARBA" id="ARBA00022729"/>
    </source>
</evidence>
<protein>
    <submittedName>
        <fullName evidence="10">Streptogrisin C</fullName>
    </submittedName>
</protein>
<dbReference type="InterPro" id="IPR009003">
    <property type="entry name" value="Peptidase_S1_PA"/>
</dbReference>
<keyword evidence="11" id="KW-1185">Reference proteome</keyword>
<name>A0ABT1JJB9_ACTCY</name>
<evidence type="ECO:0000313" key="11">
    <source>
        <dbReference type="Proteomes" id="UP000791080"/>
    </source>
</evidence>
<comment type="similarity">
    <text evidence="1">Belongs to the peptidase S1 family.</text>
</comment>
<feature type="signal peptide" evidence="8">
    <location>
        <begin position="1"/>
        <end position="24"/>
    </location>
</feature>
<evidence type="ECO:0000256" key="5">
    <source>
        <dbReference type="ARBA" id="ARBA00022825"/>
    </source>
</evidence>
<keyword evidence="2" id="KW-0645">Protease</keyword>
<dbReference type="Gene3D" id="2.40.10.10">
    <property type="entry name" value="Trypsin-like serine proteases"/>
    <property type="match status" value="2"/>
</dbReference>
<dbReference type="InterPro" id="IPR043504">
    <property type="entry name" value="Peptidase_S1_PA_chymotrypsin"/>
</dbReference>
<dbReference type="PRINTS" id="PR00861">
    <property type="entry name" value="ALYTICPTASE"/>
</dbReference>
<keyword evidence="7" id="KW-1015">Disulfide bond</keyword>
<dbReference type="InterPro" id="IPR035070">
    <property type="entry name" value="Streptogrisin_prodomain"/>
</dbReference>
<organism evidence="10 11">
    <name type="scientific">Actinoalloteichus caeruleus DSM 43889</name>
    <dbReference type="NCBI Taxonomy" id="1120930"/>
    <lineage>
        <taxon>Bacteria</taxon>
        <taxon>Bacillati</taxon>
        <taxon>Actinomycetota</taxon>
        <taxon>Actinomycetes</taxon>
        <taxon>Pseudonocardiales</taxon>
        <taxon>Pseudonocardiaceae</taxon>
        <taxon>Actinoalloteichus</taxon>
        <taxon>Actinoalloteichus cyanogriseus</taxon>
    </lineage>
</organism>
<dbReference type="SUPFAM" id="SSF50494">
    <property type="entry name" value="Trypsin-like serine proteases"/>
    <property type="match status" value="1"/>
</dbReference>
<evidence type="ECO:0000256" key="4">
    <source>
        <dbReference type="ARBA" id="ARBA00022801"/>
    </source>
</evidence>
<dbReference type="Pfam" id="PF02983">
    <property type="entry name" value="Pro_Al_protease"/>
    <property type="match status" value="1"/>
</dbReference>
<evidence type="ECO:0000259" key="9">
    <source>
        <dbReference type="Pfam" id="PF02983"/>
    </source>
</evidence>
<dbReference type="EMBL" id="AUBJ02000001">
    <property type="protein sequence ID" value="MCP2332601.1"/>
    <property type="molecule type" value="Genomic_DNA"/>
</dbReference>
<comment type="caution">
    <text evidence="10">The sequence shown here is derived from an EMBL/GenBank/DDBJ whole genome shotgun (WGS) entry which is preliminary data.</text>
</comment>
<gene>
    <name evidence="10" type="ORF">G443_002871</name>
</gene>
<dbReference type="SUPFAM" id="SSF54806">
    <property type="entry name" value="Alpha-lytic protease prodomain"/>
    <property type="match status" value="1"/>
</dbReference>
<proteinExistence type="inferred from homology"/>
<dbReference type="CDD" id="cd21112">
    <property type="entry name" value="alphaLP-like"/>
    <property type="match status" value="1"/>
</dbReference>
<dbReference type="PIRSF" id="PIRSF001134">
    <property type="entry name" value="Streptogrisin"/>
    <property type="match status" value="1"/>
</dbReference>
<dbReference type="InterPro" id="IPR004236">
    <property type="entry name" value="Pept_S1_alpha_lytic"/>
</dbReference>
<dbReference type="Proteomes" id="UP000791080">
    <property type="component" value="Unassembled WGS sequence"/>
</dbReference>